<keyword evidence="5" id="KW-1185">Reference proteome</keyword>
<keyword evidence="2" id="KW-0808">Transferase</keyword>
<reference evidence="4" key="1">
    <citation type="journal article" date="2014" name="Int. J. Syst. Evol. Microbiol.">
        <title>Complete genome sequence of Corynebacterium casei LMG S-19264T (=DSM 44701T), isolated from a smear-ripened cheese.</title>
        <authorList>
            <consortium name="US DOE Joint Genome Institute (JGI-PGF)"/>
            <person name="Walter F."/>
            <person name="Albersmeier A."/>
            <person name="Kalinowski J."/>
            <person name="Ruckert C."/>
        </authorList>
    </citation>
    <scope>NUCLEOTIDE SEQUENCE</scope>
    <source>
        <strain evidence="4">KCTC 12113</strain>
    </source>
</reference>
<dbReference type="GO" id="GO:0032259">
    <property type="term" value="P:methylation"/>
    <property type="evidence" value="ECO:0007669"/>
    <property type="project" value="UniProtKB-KW"/>
</dbReference>
<dbReference type="Gene3D" id="3.40.50.150">
    <property type="entry name" value="Vaccinia Virus protein VP39"/>
    <property type="match status" value="1"/>
</dbReference>
<dbReference type="PANTHER" id="PTHR43861">
    <property type="entry name" value="TRANS-ACONITATE 2-METHYLTRANSFERASE-RELATED"/>
    <property type="match status" value="1"/>
</dbReference>
<gene>
    <name evidence="4" type="ORF">GCM10007383_00630</name>
</gene>
<evidence type="ECO:0000256" key="2">
    <source>
        <dbReference type="ARBA" id="ARBA00022679"/>
    </source>
</evidence>
<dbReference type="InterPro" id="IPR041698">
    <property type="entry name" value="Methyltransf_25"/>
</dbReference>
<evidence type="ECO:0000256" key="1">
    <source>
        <dbReference type="ARBA" id="ARBA00022603"/>
    </source>
</evidence>
<dbReference type="PANTHER" id="PTHR43861:SF1">
    <property type="entry name" value="TRANS-ACONITATE 2-METHYLTRANSFERASE"/>
    <property type="match status" value="1"/>
</dbReference>
<dbReference type="EMBL" id="BMWP01000001">
    <property type="protein sequence ID" value="GGW21840.1"/>
    <property type="molecule type" value="Genomic_DNA"/>
</dbReference>
<feature type="domain" description="Methyltransferase" evidence="3">
    <location>
        <begin position="64"/>
        <end position="158"/>
    </location>
</feature>
<dbReference type="AlphaFoldDB" id="A0A918ILJ8"/>
<evidence type="ECO:0000313" key="4">
    <source>
        <dbReference type="EMBL" id="GGW21840.1"/>
    </source>
</evidence>
<dbReference type="InterPro" id="IPR029063">
    <property type="entry name" value="SAM-dependent_MTases_sf"/>
</dbReference>
<name>A0A918ILJ8_9FLAO</name>
<protein>
    <submittedName>
        <fullName evidence="4">Type 12 methyltransferase</fullName>
    </submittedName>
</protein>
<reference evidence="4" key="2">
    <citation type="submission" date="2020-09" db="EMBL/GenBank/DDBJ databases">
        <authorList>
            <person name="Sun Q."/>
            <person name="Kim S."/>
        </authorList>
    </citation>
    <scope>NUCLEOTIDE SEQUENCE</scope>
    <source>
        <strain evidence="4">KCTC 12113</strain>
    </source>
</reference>
<dbReference type="CDD" id="cd02440">
    <property type="entry name" value="AdoMet_MTases"/>
    <property type="match status" value="1"/>
</dbReference>
<comment type="caution">
    <text evidence="4">The sequence shown here is derived from an EMBL/GenBank/DDBJ whole genome shotgun (WGS) entry which is preliminary data.</text>
</comment>
<dbReference type="GO" id="GO:0008168">
    <property type="term" value="F:methyltransferase activity"/>
    <property type="evidence" value="ECO:0007669"/>
    <property type="project" value="UniProtKB-KW"/>
</dbReference>
<organism evidence="4 5">
    <name type="scientific">Arenibacter certesii</name>
    <dbReference type="NCBI Taxonomy" id="228955"/>
    <lineage>
        <taxon>Bacteria</taxon>
        <taxon>Pseudomonadati</taxon>
        <taxon>Bacteroidota</taxon>
        <taxon>Flavobacteriia</taxon>
        <taxon>Flavobacteriales</taxon>
        <taxon>Flavobacteriaceae</taxon>
        <taxon>Arenibacter</taxon>
    </lineage>
</organism>
<dbReference type="Proteomes" id="UP000634668">
    <property type="component" value="Unassembled WGS sequence"/>
</dbReference>
<evidence type="ECO:0000259" key="3">
    <source>
        <dbReference type="Pfam" id="PF13649"/>
    </source>
</evidence>
<accession>A0A918ILJ8</accession>
<evidence type="ECO:0000313" key="5">
    <source>
        <dbReference type="Proteomes" id="UP000634668"/>
    </source>
</evidence>
<dbReference type="Pfam" id="PF13649">
    <property type="entry name" value="Methyltransf_25"/>
    <property type="match status" value="1"/>
</dbReference>
<dbReference type="SUPFAM" id="SSF53335">
    <property type="entry name" value="S-adenosyl-L-methionine-dependent methyltransferases"/>
    <property type="match status" value="1"/>
</dbReference>
<keyword evidence="1 4" id="KW-0489">Methyltransferase</keyword>
<proteinExistence type="predicted"/>
<sequence>MGSQTVYKLEKASNYQAINKASWNNRVNAHLNSDFYDLDGFLNGKSSLNQIETDLLGDIKEKSILHLQCHFGQDTISLCRLGAQATGVDLSDKAIEAAKRIAADTNSKATFICCDIYDLPKYLNHQFDIVFTSYGTIGWLPDLNKWATIIARFLKPGGKLVFVEFHPVVWMFDDNFEKVAYNYFNSGAIVETEQGTYADKNAEIEQEYVMWNHSLSEVISGLILAGLEIKSFEEFDYSPYNCFNHTVEIAPGKFRIKHLENKIPLVYSLVATKKSTTK</sequence>